<evidence type="ECO:0000256" key="8">
    <source>
        <dbReference type="ARBA" id="ARBA00022989"/>
    </source>
</evidence>
<evidence type="ECO:0000256" key="5">
    <source>
        <dbReference type="ARBA" id="ARBA00022606"/>
    </source>
</evidence>
<evidence type="ECO:0000256" key="10">
    <source>
        <dbReference type="ARBA" id="ARBA00023040"/>
    </source>
</evidence>
<dbReference type="GO" id="GO:0009881">
    <property type="term" value="F:photoreceptor activity"/>
    <property type="evidence" value="ECO:0007669"/>
    <property type="project" value="UniProtKB-KW"/>
</dbReference>
<feature type="domain" description="G-protein coupled receptors family 1 profile" evidence="19">
    <location>
        <begin position="48"/>
        <end position="298"/>
    </location>
</feature>
<evidence type="ECO:0000313" key="20">
    <source>
        <dbReference type="Ensembl" id="ENSMMOP00000015032.1"/>
    </source>
</evidence>
<keyword evidence="8 17" id="KW-1133">Transmembrane helix</keyword>
<evidence type="ECO:0000256" key="4">
    <source>
        <dbReference type="ARBA" id="ARBA00022543"/>
    </source>
</evidence>
<feature type="transmembrane region" description="Helical" evidence="17">
    <location>
        <begin position="68"/>
        <end position="92"/>
    </location>
</feature>
<proteinExistence type="inferred from homology"/>
<evidence type="ECO:0000256" key="7">
    <source>
        <dbReference type="ARBA" id="ARBA00022925"/>
    </source>
</evidence>
<feature type="transmembrane region" description="Helical" evidence="17">
    <location>
        <begin position="147"/>
        <end position="167"/>
    </location>
</feature>
<keyword evidence="6 17" id="KW-0812">Transmembrane</keyword>
<keyword evidence="15 17" id="KW-0807">Transducer</keyword>
<keyword evidence="7 17" id="KW-0681">Retinal protein</keyword>
<dbReference type="PRINTS" id="PR01244">
    <property type="entry name" value="PEROPSIN"/>
</dbReference>
<protein>
    <recommendedName>
        <fullName evidence="3">Rhodopsin</fullName>
    </recommendedName>
</protein>
<keyword evidence="11 17" id="KW-0472">Membrane</keyword>
<feature type="transmembrane region" description="Helical" evidence="17">
    <location>
        <begin position="112"/>
        <end position="135"/>
    </location>
</feature>
<dbReference type="GO" id="GO:0016020">
    <property type="term" value="C:membrane"/>
    <property type="evidence" value="ECO:0007669"/>
    <property type="project" value="UniProtKB-SubCell"/>
</dbReference>
<keyword evidence="14" id="KW-0325">Glycoprotein</keyword>
<dbReference type="InterPro" id="IPR027430">
    <property type="entry name" value="Retinal_BS"/>
</dbReference>
<dbReference type="GO" id="GO:0007602">
    <property type="term" value="P:phototransduction"/>
    <property type="evidence" value="ECO:0007669"/>
    <property type="project" value="UniProtKB-KW"/>
</dbReference>
<evidence type="ECO:0000313" key="21">
    <source>
        <dbReference type="Proteomes" id="UP000261620"/>
    </source>
</evidence>
<keyword evidence="21" id="KW-1185">Reference proteome</keyword>
<dbReference type="InterPro" id="IPR017452">
    <property type="entry name" value="GPCR_Rhodpsn_7TM"/>
</dbReference>
<dbReference type="InterPro" id="IPR001760">
    <property type="entry name" value="Opsin"/>
</dbReference>
<dbReference type="GO" id="GO:0004930">
    <property type="term" value="F:G protein-coupled receptor activity"/>
    <property type="evidence" value="ECO:0007669"/>
    <property type="project" value="UniProtKB-KW"/>
</dbReference>
<keyword evidence="9 17" id="KW-0157">Chromophore</keyword>
<feature type="region of interest" description="Disordered" evidence="18">
    <location>
        <begin position="346"/>
        <end position="374"/>
    </location>
</feature>
<evidence type="ECO:0000256" key="2">
    <source>
        <dbReference type="ARBA" id="ARBA00004504"/>
    </source>
</evidence>
<dbReference type="AlphaFoldDB" id="A0A3Q3WRJ2"/>
<comment type="subcellular location">
    <subcellularLocation>
        <location evidence="2">Cell projection</location>
        <location evidence="2">Cilium</location>
        <location evidence="2">Photoreceptor outer segment</location>
    </subcellularLocation>
    <subcellularLocation>
        <location evidence="1 17">Membrane</location>
        <topology evidence="1 17">Multi-pass membrane protein</topology>
    </subcellularLocation>
</comment>
<dbReference type="STRING" id="94237.ENSMMOP00000015032"/>
<evidence type="ECO:0000256" key="6">
    <source>
        <dbReference type="ARBA" id="ARBA00022692"/>
    </source>
</evidence>
<dbReference type="PRINTS" id="PR00238">
    <property type="entry name" value="OPSIN"/>
</dbReference>
<dbReference type="InterPro" id="IPR002962">
    <property type="entry name" value="Peropsin"/>
</dbReference>
<dbReference type="PROSITE" id="PS50262">
    <property type="entry name" value="G_PROTEIN_RECEP_F1_2"/>
    <property type="match status" value="1"/>
</dbReference>
<evidence type="ECO:0000256" key="13">
    <source>
        <dbReference type="ARBA" id="ARBA00023170"/>
    </source>
</evidence>
<evidence type="ECO:0000256" key="15">
    <source>
        <dbReference type="ARBA" id="ARBA00023224"/>
    </source>
</evidence>
<name>A0A3Q3WRJ2_MOLML</name>
<dbReference type="Pfam" id="PF00001">
    <property type="entry name" value="7tm_1"/>
    <property type="match status" value="1"/>
</dbReference>
<evidence type="ECO:0000256" key="11">
    <source>
        <dbReference type="ARBA" id="ARBA00023136"/>
    </source>
</evidence>
<accession>A0A3Q3WRJ2</accession>
<feature type="transmembrane region" description="Helical" evidence="17">
    <location>
        <begin position="242"/>
        <end position="269"/>
    </location>
</feature>
<reference evidence="20" key="2">
    <citation type="submission" date="2025-09" db="UniProtKB">
        <authorList>
            <consortium name="Ensembl"/>
        </authorList>
    </citation>
    <scope>IDENTIFICATION</scope>
</reference>
<keyword evidence="10 17" id="KW-0297">G-protein coupled receptor</keyword>
<dbReference type="GO" id="GO:0001750">
    <property type="term" value="C:photoreceptor outer segment"/>
    <property type="evidence" value="ECO:0007669"/>
    <property type="project" value="UniProtKB-SubCell"/>
</dbReference>
<keyword evidence="12" id="KW-1015">Disulfide bond</keyword>
<evidence type="ECO:0000256" key="14">
    <source>
        <dbReference type="ARBA" id="ARBA00023180"/>
    </source>
</evidence>
<evidence type="ECO:0000256" key="9">
    <source>
        <dbReference type="ARBA" id="ARBA00022991"/>
    </source>
</evidence>
<keyword evidence="13 17" id="KW-0675">Receptor</keyword>
<dbReference type="PANTHER" id="PTHR24240">
    <property type="entry name" value="OPSIN"/>
    <property type="match status" value="1"/>
</dbReference>
<feature type="transmembrane region" description="Helical" evidence="17">
    <location>
        <begin position="281"/>
        <end position="301"/>
    </location>
</feature>
<evidence type="ECO:0000256" key="3">
    <source>
        <dbReference type="ARBA" id="ARBA00013487"/>
    </source>
</evidence>
<feature type="transmembrane region" description="Helical" evidence="17">
    <location>
        <begin position="194"/>
        <end position="222"/>
    </location>
</feature>
<dbReference type="Proteomes" id="UP000261620">
    <property type="component" value="Unplaced"/>
</dbReference>
<dbReference type="InterPro" id="IPR000276">
    <property type="entry name" value="GPCR_Rhodpsn"/>
</dbReference>
<reference evidence="20" key="1">
    <citation type="submission" date="2025-08" db="UniProtKB">
        <authorList>
            <consortium name="Ensembl"/>
        </authorList>
    </citation>
    <scope>IDENTIFICATION</scope>
</reference>
<keyword evidence="16" id="KW-0966">Cell projection</keyword>
<evidence type="ECO:0000256" key="17">
    <source>
        <dbReference type="RuleBase" id="RU004951"/>
    </source>
</evidence>
<dbReference type="GO" id="GO:0007601">
    <property type="term" value="P:visual perception"/>
    <property type="evidence" value="ECO:0007669"/>
    <property type="project" value="InterPro"/>
</dbReference>
<keyword evidence="4 17" id="KW-0600">Photoreceptor protein</keyword>
<dbReference type="PRINTS" id="PR00237">
    <property type="entry name" value="GPCRRHODOPSN"/>
</dbReference>
<sequence length="389" mass="42742">MASLPQRGDDLSTGNSSGVDPAAATLSRACHTAVAVVLGFILVLGFLGNFLVLLVFSRFPRLRTPANLLLINISASDMLVCICGTPLGLAASVRGRWLSGHHGCRWYGFSNALFGIVSLVSFSLLALEQYSVLLYNAQTNSSQYRRAGFAITASWLYSLVWTLPPLIGWSSYGPEGPGTTCSVQWHQRSATARSYISCLFVFCLLLPLMLMIFCYGRILLALQAVARPSLTSVAVKHREGRVLLIVVYMVTGYLLCWMPYGVVAMLASFGRPGMVPPTASIIPSLLAKTSTVLNPIIYVLLNHQVINMFVKQCCLTASRVCHSQFFRCFLYMIRCGSEAPPTPEHHVRPSSNAAWLHTPNPPRDRTEYSTRPNMENSTPALVPLHYYAT</sequence>
<evidence type="ECO:0000256" key="18">
    <source>
        <dbReference type="SAM" id="MobiDB-lite"/>
    </source>
</evidence>
<dbReference type="Ensembl" id="ENSMMOT00000015278.1">
    <property type="protein sequence ID" value="ENSMMOP00000015032.1"/>
    <property type="gene ID" value="ENSMMOG00000011020.1"/>
</dbReference>
<evidence type="ECO:0000256" key="12">
    <source>
        <dbReference type="ARBA" id="ARBA00023157"/>
    </source>
</evidence>
<comment type="similarity">
    <text evidence="17">Belongs to the G-protein coupled receptor 1 family. Opsin subfamily.</text>
</comment>
<dbReference type="SUPFAM" id="SSF81321">
    <property type="entry name" value="Family A G protein-coupled receptor-like"/>
    <property type="match status" value="1"/>
</dbReference>
<dbReference type="InterPro" id="IPR050125">
    <property type="entry name" value="GPCR_opsins"/>
</dbReference>
<organism evidence="20 21">
    <name type="scientific">Mola mola</name>
    <name type="common">Ocean sunfish</name>
    <name type="synonym">Tetraodon mola</name>
    <dbReference type="NCBI Taxonomy" id="94237"/>
    <lineage>
        <taxon>Eukaryota</taxon>
        <taxon>Metazoa</taxon>
        <taxon>Chordata</taxon>
        <taxon>Craniata</taxon>
        <taxon>Vertebrata</taxon>
        <taxon>Euteleostomi</taxon>
        <taxon>Actinopterygii</taxon>
        <taxon>Neopterygii</taxon>
        <taxon>Teleostei</taxon>
        <taxon>Neoteleostei</taxon>
        <taxon>Acanthomorphata</taxon>
        <taxon>Eupercaria</taxon>
        <taxon>Tetraodontiformes</taxon>
        <taxon>Molidae</taxon>
        <taxon>Mola</taxon>
    </lineage>
</organism>
<evidence type="ECO:0000259" key="19">
    <source>
        <dbReference type="PROSITE" id="PS50262"/>
    </source>
</evidence>
<evidence type="ECO:0000256" key="1">
    <source>
        <dbReference type="ARBA" id="ARBA00004141"/>
    </source>
</evidence>
<dbReference type="PROSITE" id="PS00238">
    <property type="entry name" value="OPSIN"/>
    <property type="match status" value="1"/>
</dbReference>
<dbReference type="FunFam" id="1.20.1070.10:FF:000197">
    <property type="entry name" value="Teleost multiple tissue opsin 2b"/>
    <property type="match status" value="1"/>
</dbReference>
<evidence type="ECO:0000256" key="16">
    <source>
        <dbReference type="ARBA" id="ARBA00023273"/>
    </source>
</evidence>
<feature type="transmembrane region" description="Helical" evidence="17">
    <location>
        <begin position="33"/>
        <end position="56"/>
    </location>
</feature>
<keyword evidence="5 17" id="KW-0716">Sensory transduction</keyword>
<dbReference type="Gene3D" id="1.20.1070.10">
    <property type="entry name" value="Rhodopsin 7-helix transmembrane proteins"/>
    <property type="match status" value="1"/>
</dbReference>